<evidence type="ECO:0000256" key="1">
    <source>
        <dbReference type="SAM" id="Phobius"/>
    </source>
</evidence>
<organism evidence="2 3">
    <name type="scientific">Aspergillus transmontanensis</name>
    <dbReference type="NCBI Taxonomy" id="1034304"/>
    <lineage>
        <taxon>Eukaryota</taxon>
        <taxon>Fungi</taxon>
        <taxon>Dikarya</taxon>
        <taxon>Ascomycota</taxon>
        <taxon>Pezizomycotina</taxon>
        <taxon>Eurotiomycetes</taxon>
        <taxon>Eurotiomycetidae</taxon>
        <taxon>Eurotiales</taxon>
        <taxon>Aspergillaceae</taxon>
        <taxon>Aspergillus</taxon>
        <taxon>Aspergillus subgen. Circumdati</taxon>
    </lineage>
</organism>
<feature type="transmembrane region" description="Helical" evidence="1">
    <location>
        <begin position="32"/>
        <end position="54"/>
    </location>
</feature>
<gene>
    <name evidence="2" type="ORF">BDV41DRAFT_545819</name>
</gene>
<evidence type="ECO:0000313" key="2">
    <source>
        <dbReference type="EMBL" id="KAE8310234.1"/>
    </source>
</evidence>
<keyword evidence="3" id="KW-1185">Reference proteome</keyword>
<proteinExistence type="predicted"/>
<dbReference type="AlphaFoldDB" id="A0A5N6VNS4"/>
<protein>
    <submittedName>
        <fullName evidence="2">Uncharacterized protein</fullName>
    </submittedName>
</protein>
<dbReference type="EMBL" id="ML738356">
    <property type="protein sequence ID" value="KAE8310234.1"/>
    <property type="molecule type" value="Genomic_DNA"/>
</dbReference>
<reference evidence="3" key="1">
    <citation type="submission" date="2019-04" db="EMBL/GenBank/DDBJ databases">
        <title>Friends and foes A comparative genomics studyof 23 Aspergillus species from section Flavi.</title>
        <authorList>
            <consortium name="DOE Joint Genome Institute"/>
            <person name="Kjaerbolling I."/>
            <person name="Vesth T."/>
            <person name="Frisvad J.C."/>
            <person name="Nybo J.L."/>
            <person name="Theobald S."/>
            <person name="Kildgaard S."/>
            <person name="Isbrandt T."/>
            <person name="Kuo A."/>
            <person name="Sato A."/>
            <person name="Lyhne E.K."/>
            <person name="Kogle M.E."/>
            <person name="Wiebenga A."/>
            <person name="Kun R.S."/>
            <person name="Lubbers R.J."/>
            <person name="Makela M.R."/>
            <person name="Barry K."/>
            <person name="Chovatia M."/>
            <person name="Clum A."/>
            <person name="Daum C."/>
            <person name="Haridas S."/>
            <person name="He G."/>
            <person name="LaButti K."/>
            <person name="Lipzen A."/>
            <person name="Mondo S."/>
            <person name="Riley R."/>
            <person name="Salamov A."/>
            <person name="Simmons B.A."/>
            <person name="Magnuson J.K."/>
            <person name="Henrissat B."/>
            <person name="Mortensen U.H."/>
            <person name="Larsen T.O."/>
            <person name="Devries R.P."/>
            <person name="Grigoriev I.V."/>
            <person name="Machida M."/>
            <person name="Baker S.E."/>
            <person name="Andersen M.R."/>
        </authorList>
    </citation>
    <scope>NUCLEOTIDE SEQUENCE [LARGE SCALE GENOMIC DNA]</scope>
    <source>
        <strain evidence="3">CBS 130015</strain>
    </source>
</reference>
<accession>A0A5N6VNS4</accession>
<dbReference type="Proteomes" id="UP000325433">
    <property type="component" value="Unassembled WGS sequence"/>
</dbReference>
<name>A0A5N6VNS4_9EURO</name>
<keyword evidence="1" id="KW-0812">Transmembrane</keyword>
<sequence length="82" mass="9390">MLIGLLELLEELPNAIRARCRFVVFWPNTFSFYLSFPCSISFSFSLSFLCSISFSLKTFVAFEHVGIPQGTYLRGLRGDKKK</sequence>
<evidence type="ECO:0000313" key="3">
    <source>
        <dbReference type="Proteomes" id="UP000325433"/>
    </source>
</evidence>
<keyword evidence="1" id="KW-0472">Membrane</keyword>
<keyword evidence="1" id="KW-1133">Transmembrane helix</keyword>